<dbReference type="InterPro" id="IPR036047">
    <property type="entry name" value="F-box-like_dom_sf"/>
</dbReference>
<feature type="domain" description="F-box" evidence="1">
    <location>
        <begin position="10"/>
        <end position="51"/>
    </location>
</feature>
<keyword evidence="3" id="KW-1185">Reference proteome</keyword>
<name>A0A833VQQ4_9POAL</name>
<reference evidence="2" key="1">
    <citation type="submission" date="2020-01" db="EMBL/GenBank/DDBJ databases">
        <title>Genome sequence of Kobresia littledalei, the first chromosome-level genome in the family Cyperaceae.</title>
        <authorList>
            <person name="Qu G."/>
        </authorList>
    </citation>
    <scope>NUCLEOTIDE SEQUENCE</scope>
    <source>
        <strain evidence="2">C.B.Clarke</strain>
        <tissue evidence="2">Leaf</tissue>
    </source>
</reference>
<proteinExistence type="predicted"/>
<dbReference type="AlphaFoldDB" id="A0A833VQQ4"/>
<evidence type="ECO:0000313" key="2">
    <source>
        <dbReference type="EMBL" id="KAF3331393.1"/>
    </source>
</evidence>
<dbReference type="SMART" id="SM00256">
    <property type="entry name" value="FBOX"/>
    <property type="match status" value="1"/>
</dbReference>
<protein>
    <submittedName>
        <fullName evidence="2">F-box protein</fullName>
    </submittedName>
</protein>
<gene>
    <name evidence="2" type="ORF">FCM35_KLT02799</name>
</gene>
<comment type="caution">
    <text evidence="2">The sequence shown here is derived from an EMBL/GenBank/DDBJ whole genome shotgun (WGS) entry which is preliminary data.</text>
</comment>
<dbReference type="InterPro" id="IPR001810">
    <property type="entry name" value="F-box_dom"/>
</dbReference>
<organism evidence="2 3">
    <name type="scientific">Carex littledalei</name>
    <dbReference type="NCBI Taxonomy" id="544730"/>
    <lineage>
        <taxon>Eukaryota</taxon>
        <taxon>Viridiplantae</taxon>
        <taxon>Streptophyta</taxon>
        <taxon>Embryophyta</taxon>
        <taxon>Tracheophyta</taxon>
        <taxon>Spermatophyta</taxon>
        <taxon>Magnoliopsida</taxon>
        <taxon>Liliopsida</taxon>
        <taxon>Poales</taxon>
        <taxon>Cyperaceae</taxon>
        <taxon>Cyperoideae</taxon>
        <taxon>Cariceae</taxon>
        <taxon>Carex</taxon>
        <taxon>Carex subgen. Euthyceras</taxon>
    </lineage>
</organism>
<dbReference type="EMBL" id="SWLB01000012">
    <property type="protein sequence ID" value="KAF3331393.1"/>
    <property type="molecule type" value="Genomic_DNA"/>
</dbReference>
<dbReference type="Gene3D" id="1.20.1280.50">
    <property type="match status" value="1"/>
</dbReference>
<dbReference type="Proteomes" id="UP000623129">
    <property type="component" value="Unassembled WGS sequence"/>
</dbReference>
<dbReference type="PANTHER" id="PTHR44259">
    <property type="entry name" value="OS07G0183000 PROTEIN-RELATED"/>
    <property type="match status" value="1"/>
</dbReference>
<dbReference type="Pfam" id="PF12937">
    <property type="entry name" value="F-box-like"/>
    <property type="match status" value="1"/>
</dbReference>
<sequence>MSSERDWTDLPPEVIHLISQKLPDLRYFIRCRAVCKRWFSSILLSDPPQQQLPWLIEYDEQYPKSSPLRKEMRFYSFVNSETCSIPIQESHRGKLYHRPGHSYLLVLDGATISLFNPLTNEEITLPQLPSRPYLIMPVFRGADPSRNWQLDITLLYDERCWRYVTIHPDKMRWQFVDNICFRTCYCDGMLFSTARDCTMVFDAASGKQLYTIPPPNDDPFTYCYLVESCGEILRVYLEHKYERSQIIVPSFNFHLYKLNFEGGKEQP</sequence>
<dbReference type="OrthoDB" id="743494at2759"/>
<evidence type="ECO:0000259" key="1">
    <source>
        <dbReference type="SMART" id="SM00256"/>
    </source>
</evidence>
<dbReference type="InterPro" id="IPR005174">
    <property type="entry name" value="KIB1-4_b-propeller"/>
</dbReference>
<dbReference type="SUPFAM" id="SSF81383">
    <property type="entry name" value="F-box domain"/>
    <property type="match status" value="1"/>
</dbReference>
<dbReference type="Pfam" id="PF03478">
    <property type="entry name" value="Beta-prop_KIB1-4"/>
    <property type="match status" value="1"/>
</dbReference>
<dbReference type="InterPro" id="IPR050942">
    <property type="entry name" value="F-box_BR-signaling"/>
</dbReference>
<accession>A0A833VQQ4</accession>
<evidence type="ECO:0000313" key="3">
    <source>
        <dbReference type="Proteomes" id="UP000623129"/>
    </source>
</evidence>